<evidence type="ECO:0000256" key="1">
    <source>
        <dbReference type="ARBA" id="ARBA00022614"/>
    </source>
</evidence>
<dbReference type="PROSITE" id="PS51450">
    <property type="entry name" value="LRR"/>
    <property type="match status" value="2"/>
</dbReference>
<dbReference type="InterPro" id="IPR032675">
    <property type="entry name" value="LRR_dom_sf"/>
</dbReference>
<gene>
    <name evidence="4" type="ORF">HPB51_003153</name>
</gene>
<evidence type="ECO:0000256" key="3">
    <source>
        <dbReference type="SAM" id="MobiDB-lite"/>
    </source>
</evidence>
<evidence type="ECO:0000256" key="2">
    <source>
        <dbReference type="ARBA" id="ARBA00022737"/>
    </source>
</evidence>
<name>A0A9J6EKJ5_RHIMP</name>
<keyword evidence="2" id="KW-0677">Repeat</keyword>
<dbReference type="FunFam" id="3.80.10.10:FF:000193">
    <property type="entry name" value="Leucine-rich repeat-containing protein 40"/>
    <property type="match status" value="1"/>
</dbReference>
<sequence length="493" mass="55224">MSRIPKAQQPGHRFKWSNPQACFDSQKKPPALSLNVIKLARKSGELNLTGVGLADVPDQLWNINNLTEDERRELSISLDECDGDRWWDQADFDEALNDNALTSLPDTIGNLHHLTKLNIRQALHFAFCVVCLYRNKLQRLPDSFYQLKELRQLLAHHNEMAELGDDVGNLSLLELVDLSHNKLSSLPAMIGFLSRAANAWSGSTLSNNNLASLPYELGTLAHLKGLGVEGNPLRAIRRDIVKRGTVHLLKWLQDRLGESPEGAARKRLSGGACLNDGSDLIESIEKFALKTTHALELSKRSLHDVPEEIFKMAAECDANTIDLSKNALESVPKGLEAACPVMTELNLSFNKLAALPGFLCLATKLTFLDLRNNQLNDLPGEMSMLSHVREVNLSFNRFSRIPKVVMSWESLEILFAADNKIEELDMAQLQKLKQLAVLDLRNNNIRQVPPELGNMRQLRSLQLEGNPFRNPRPAILSKGTPALLEFLRDRIPR</sequence>
<evidence type="ECO:0000313" key="4">
    <source>
        <dbReference type="EMBL" id="KAH8034866.1"/>
    </source>
</evidence>
<dbReference type="Proteomes" id="UP000821866">
    <property type="component" value="Chromosome 11"/>
</dbReference>
<dbReference type="VEuPathDB" id="VectorBase:LOC119180905"/>
<keyword evidence="5" id="KW-1185">Reference proteome</keyword>
<feature type="region of interest" description="Disordered" evidence="3">
    <location>
        <begin position="1"/>
        <end position="20"/>
    </location>
</feature>
<proteinExistence type="predicted"/>
<dbReference type="InterPro" id="IPR001611">
    <property type="entry name" value="Leu-rich_rpt"/>
</dbReference>
<dbReference type="InterPro" id="IPR003591">
    <property type="entry name" value="Leu-rich_rpt_typical-subtyp"/>
</dbReference>
<reference evidence="4" key="2">
    <citation type="submission" date="2021-09" db="EMBL/GenBank/DDBJ databases">
        <authorList>
            <person name="Jia N."/>
            <person name="Wang J."/>
            <person name="Shi W."/>
            <person name="Du L."/>
            <person name="Sun Y."/>
            <person name="Zhan W."/>
            <person name="Jiang J."/>
            <person name="Wang Q."/>
            <person name="Zhang B."/>
            <person name="Ji P."/>
            <person name="Sakyi L.B."/>
            <person name="Cui X."/>
            <person name="Yuan T."/>
            <person name="Jiang B."/>
            <person name="Yang W."/>
            <person name="Lam T.T.-Y."/>
            <person name="Chang Q."/>
            <person name="Ding S."/>
            <person name="Wang X."/>
            <person name="Zhu J."/>
            <person name="Ruan X."/>
            <person name="Zhao L."/>
            <person name="Wei J."/>
            <person name="Que T."/>
            <person name="Du C."/>
            <person name="Cheng J."/>
            <person name="Dai P."/>
            <person name="Han X."/>
            <person name="Huang E."/>
            <person name="Gao Y."/>
            <person name="Liu J."/>
            <person name="Shao H."/>
            <person name="Ye R."/>
            <person name="Li L."/>
            <person name="Wei W."/>
            <person name="Wang X."/>
            <person name="Wang C."/>
            <person name="Huo Q."/>
            <person name="Li W."/>
            <person name="Guo W."/>
            <person name="Chen H."/>
            <person name="Chen S."/>
            <person name="Zhou L."/>
            <person name="Zhou L."/>
            <person name="Ni X."/>
            <person name="Tian J."/>
            <person name="Zhou Y."/>
            <person name="Sheng Y."/>
            <person name="Liu T."/>
            <person name="Pan Y."/>
            <person name="Xia L."/>
            <person name="Li J."/>
            <person name="Zhao F."/>
            <person name="Cao W."/>
        </authorList>
    </citation>
    <scope>NUCLEOTIDE SEQUENCE</scope>
    <source>
        <strain evidence="4">Rmic-2018</strain>
        <tissue evidence="4">Larvae</tissue>
    </source>
</reference>
<organism evidence="4 5">
    <name type="scientific">Rhipicephalus microplus</name>
    <name type="common">Cattle tick</name>
    <name type="synonym">Boophilus microplus</name>
    <dbReference type="NCBI Taxonomy" id="6941"/>
    <lineage>
        <taxon>Eukaryota</taxon>
        <taxon>Metazoa</taxon>
        <taxon>Ecdysozoa</taxon>
        <taxon>Arthropoda</taxon>
        <taxon>Chelicerata</taxon>
        <taxon>Arachnida</taxon>
        <taxon>Acari</taxon>
        <taxon>Parasitiformes</taxon>
        <taxon>Ixodida</taxon>
        <taxon>Ixodoidea</taxon>
        <taxon>Ixodidae</taxon>
        <taxon>Rhipicephalinae</taxon>
        <taxon>Rhipicephalus</taxon>
        <taxon>Boophilus</taxon>
    </lineage>
</organism>
<reference evidence="4" key="1">
    <citation type="journal article" date="2020" name="Cell">
        <title>Large-Scale Comparative Analyses of Tick Genomes Elucidate Their Genetic Diversity and Vector Capacities.</title>
        <authorList>
            <consortium name="Tick Genome and Microbiome Consortium (TIGMIC)"/>
            <person name="Jia N."/>
            <person name="Wang J."/>
            <person name="Shi W."/>
            <person name="Du L."/>
            <person name="Sun Y."/>
            <person name="Zhan W."/>
            <person name="Jiang J.F."/>
            <person name="Wang Q."/>
            <person name="Zhang B."/>
            <person name="Ji P."/>
            <person name="Bell-Sakyi L."/>
            <person name="Cui X.M."/>
            <person name="Yuan T.T."/>
            <person name="Jiang B.G."/>
            <person name="Yang W.F."/>
            <person name="Lam T.T."/>
            <person name="Chang Q.C."/>
            <person name="Ding S.J."/>
            <person name="Wang X.J."/>
            <person name="Zhu J.G."/>
            <person name="Ruan X.D."/>
            <person name="Zhao L."/>
            <person name="Wei J.T."/>
            <person name="Ye R.Z."/>
            <person name="Que T.C."/>
            <person name="Du C.H."/>
            <person name="Zhou Y.H."/>
            <person name="Cheng J.X."/>
            <person name="Dai P.F."/>
            <person name="Guo W.B."/>
            <person name="Han X.H."/>
            <person name="Huang E.J."/>
            <person name="Li L.F."/>
            <person name="Wei W."/>
            <person name="Gao Y.C."/>
            <person name="Liu J.Z."/>
            <person name="Shao H.Z."/>
            <person name="Wang X."/>
            <person name="Wang C.C."/>
            <person name="Yang T.C."/>
            <person name="Huo Q.B."/>
            <person name="Li W."/>
            <person name="Chen H.Y."/>
            <person name="Chen S.E."/>
            <person name="Zhou L.G."/>
            <person name="Ni X.B."/>
            <person name="Tian J.H."/>
            <person name="Sheng Y."/>
            <person name="Liu T."/>
            <person name="Pan Y.S."/>
            <person name="Xia L.Y."/>
            <person name="Li J."/>
            <person name="Zhao F."/>
            <person name="Cao W.C."/>
        </authorList>
    </citation>
    <scope>NUCLEOTIDE SEQUENCE</scope>
    <source>
        <strain evidence="4">Rmic-2018</strain>
    </source>
</reference>
<dbReference type="GO" id="GO:0005737">
    <property type="term" value="C:cytoplasm"/>
    <property type="evidence" value="ECO:0007669"/>
    <property type="project" value="TreeGrafter"/>
</dbReference>
<accession>A0A9J6EKJ5</accession>
<dbReference type="InterPro" id="IPR050216">
    <property type="entry name" value="LRR_domain-containing"/>
</dbReference>
<dbReference type="AlphaFoldDB" id="A0A9J6EKJ5"/>
<dbReference type="Gene3D" id="3.80.10.10">
    <property type="entry name" value="Ribonuclease Inhibitor"/>
    <property type="match status" value="2"/>
</dbReference>
<dbReference type="Pfam" id="PF13855">
    <property type="entry name" value="LRR_8"/>
    <property type="match status" value="2"/>
</dbReference>
<dbReference type="SMART" id="SM00369">
    <property type="entry name" value="LRR_TYP"/>
    <property type="match status" value="8"/>
</dbReference>
<comment type="caution">
    <text evidence="4">The sequence shown here is derived from an EMBL/GenBank/DDBJ whole genome shotgun (WGS) entry which is preliminary data.</text>
</comment>
<protein>
    <submittedName>
        <fullName evidence="4">Uncharacterized protein</fullName>
    </submittedName>
</protein>
<dbReference type="PANTHER" id="PTHR48051:SF1">
    <property type="entry name" value="RAS SUPPRESSOR PROTEIN 1"/>
    <property type="match status" value="1"/>
</dbReference>
<keyword evidence="1" id="KW-0433">Leucine-rich repeat</keyword>
<dbReference type="PANTHER" id="PTHR48051">
    <property type="match status" value="1"/>
</dbReference>
<dbReference type="EMBL" id="JABSTU010000003">
    <property type="protein sequence ID" value="KAH8034866.1"/>
    <property type="molecule type" value="Genomic_DNA"/>
</dbReference>
<evidence type="ECO:0000313" key="5">
    <source>
        <dbReference type="Proteomes" id="UP000821866"/>
    </source>
</evidence>
<dbReference type="SUPFAM" id="SSF52058">
    <property type="entry name" value="L domain-like"/>
    <property type="match status" value="1"/>
</dbReference>